<sequence>MDEAGYGSDVPVSPRVRERKRAGVLQRKRRHSSLQMDRNSMSIQTSASDLEQPKRSSKIQIFKVFGVHLPLLLRKERALMGINETPRMSIMREETEEHHSIPRLVHITVEHLRSSEGYKAPGIFRQCGKHSELLKAQDKIDKGSMITSEQLSALDPHTVGDILKTFLRLLPHPLVPVQEFYAHFLASTKLEEKQQYIAFLGSLVRTLPVDRRALLDYLCEFFHQIVEHSDENLMGAPNLAIIFSPAFFGQSVTTDSSKIVTEAKATSRITQTLIESYPQIFQKEHYPMEFLVACESFKQRNISLLKGEEVLWFMLNDFDDCGFLLVGGRLHYLPKEFVQAKCKMKPKQTYDDTLVSPRKVDEDEAREDALRMLVGVKSNLISKATYISAGAQAVEERDRVIAEVVAAAKEAKGQKKGHLRRKSSEIFNLVVRKESSDREGEDKEKKEKKSKKQKQKKINSTVTSWYNSPATKSTNSFFLMKSKSTKDVIPRKTTKKKSKAQERIEKRRLNSSSPACSVKPVPSPQPKTEEKKTKQSRRSSVHFAEVDAIRQSSG</sequence>
<feature type="compositionally biased region" description="Basic and acidic residues" evidence="1">
    <location>
        <begin position="499"/>
        <end position="508"/>
    </location>
</feature>
<dbReference type="Pfam" id="PF00620">
    <property type="entry name" value="RhoGAP"/>
    <property type="match status" value="1"/>
</dbReference>
<reference evidence="3" key="1">
    <citation type="submission" date="2021-01" db="EMBL/GenBank/DDBJ databases">
        <authorList>
            <person name="Corre E."/>
            <person name="Pelletier E."/>
            <person name="Niang G."/>
            <person name="Scheremetjew M."/>
            <person name="Finn R."/>
            <person name="Kale V."/>
            <person name="Holt S."/>
            <person name="Cochrane G."/>
            <person name="Meng A."/>
            <person name="Brown T."/>
            <person name="Cohen L."/>
        </authorList>
    </citation>
    <scope>NUCLEOTIDE SEQUENCE</scope>
    <source>
        <strain evidence="3">DIVA3 518/3/11/1/6</strain>
    </source>
</reference>
<proteinExistence type="predicted"/>
<dbReference type="PANTHER" id="PTHR45808">
    <property type="entry name" value="RHO GTPASE-ACTIVATING PROTEIN 68F"/>
    <property type="match status" value="1"/>
</dbReference>
<dbReference type="PROSITE" id="PS50238">
    <property type="entry name" value="RHOGAP"/>
    <property type="match status" value="1"/>
</dbReference>
<protein>
    <recommendedName>
        <fullName evidence="2">Rho-GAP domain-containing protein</fullName>
    </recommendedName>
</protein>
<evidence type="ECO:0000313" key="3">
    <source>
        <dbReference type="EMBL" id="CAE2231797.1"/>
    </source>
</evidence>
<evidence type="ECO:0000256" key="1">
    <source>
        <dbReference type="SAM" id="MobiDB-lite"/>
    </source>
</evidence>
<feature type="compositionally biased region" description="Basic residues" evidence="1">
    <location>
        <begin position="17"/>
        <end position="32"/>
    </location>
</feature>
<dbReference type="Gene3D" id="1.10.555.10">
    <property type="entry name" value="Rho GTPase activation protein"/>
    <property type="match status" value="1"/>
</dbReference>
<dbReference type="GO" id="GO:0005096">
    <property type="term" value="F:GTPase activator activity"/>
    <property type="evidence" value="ECO:0007669"/>
    <property type="project" value="TreeGrafter"/>
</dbReference>
<dbReference type="InterPro" id="IPR008936">
    <property type="entry name" value="Rho_GTPase_activation_prot"/>
</dbReference>
<feature type="compositionally biased region" description="Basic residues" evidence="1">
    <location>
        <begin position="448"/>
        <end position="457"/>
    </location>
</feature>
<name>A0A7S4IK48_9EUKA</name>
<dbReference type="GO" id="GO:0007264">
    <property type="term" value="P:small GTPase-mediated signal transduction"/>
    <property type="evidence" value="ECO:0007669"/>
    <property type="project" value="TreeGrafter"/>
</dbReference>
<feature type="compositionally biased region" description="Polar residues" evidence="1">
    <location>
        <begin position="33"/>
        <end position="49"/>
    </location>
</feature>
<feature type="compositionally biased region" description="Basic and acidic residues" evidence="1">
    <location>
        <begin position="433"/>
        <end position="447"/>
    </location>
</feature>
<evidence type="ECO:0000259" key="2">
    <source>
        <dbReference type="PROSITE" id="PS50238"/>
    </source>
</evidence>
<feature type="region of interest" description="Disordered" evidence="1">
    <location>
        <begin position="482"/>
        <end position="554"/>
    </location>
</feature>
<dbReference type="AlphaFoldDB" id="A0A7S4IK48"/>
<feature type="region of interest" description="Disordered" evidence="1">
    <location>
        <begin position="433"/>
        <end position="460"/>
    </location>
</feature>
<accession>A0A7S4IK48</accession>
<dbReference type="EMBL" id="HBKP01019128">
    <property type="protein sequence ID" value="CAE2231797.1"/>
    <property type="molecule type" value="Transcribed_RNA"/>
</dbReference>
<organism evidence="3">
    <name type="scientific">Vannella robusta</name>
    <dbReference type="NCBI Taxonomy" id="1487602"/>
    <lineage>
        <taxon>Eukaryota</taxon>
        <taxon>Amoebozoa</taxon>
        <taxon>Discosea</taxon>
        <taxon>Flabellinia</taxon>
        <taxon>Vannellidae</taxon>
        <taxon>Vannella</taxon>
    </lineage>
</organism>
<dbReference type="SMART" id="SM00324">
    <property type="entry name" value="RhoGAP"/>
    <property type="match status" value="1"/>
</dbReference>
<dbReference type="PANTHER" id="PTHR45808:SF2">
    <property type="entry name" value="RHO GTPASE-ACTIVATING PROTEIN 68F"/>
    <property type="match status" value="1"/>
</dbReference>
<feature type="region of interest" description="Disordered" evidence="1">
    <location>
        <begin position="1"/>
        <end position="52"/>
    </location>
</feature>
<dbReference type="CDD" id="cd00159">
    <property type="entry name" value="RhoGAP"/>
    <property type="match status" value="1"/>
</dbReference>
<feature type="domain" description="Rho-GAP" evidence="2">
    <location>
        <begin position="86"/>
        <end position="281"/>
    </location>
</feature>
<gene>
    <name evidence="3" type="ORF">VSP0166_LOCUS13556</name>
</gene>
<dbReference type="GO" id="GO:0005737">
    <property type="term" value="C:cytoplasm"/>
    <property type="evidence" value="ECO:0007669"/>
    <property type="project" value="TreeGrafter"/>
</dbReference>
<dbReference type="SUPFAM" id="SSF48350">
    <property type="entry name" value="GTPase activation domain, GAP"/>
    <property type="match status" value="1"/>
</dbReference>
<dbReference type="InterPro" id="IPR000198">
    <property type="entry name" value="RhoGAP_dom"/>
</dbReference>